<evidence type="ECO:0000313" key="3">
    <source>
        <dbReference type="Proteomes" id="UP000886998"/>
    </source>
</evidence>
<evidence type="ECO:0000256" key="1">
    <source>
        <dbReference type="SAM" id="MobiDB-lite"/>
    </source>
</evidence>
<organism evidence="2 3">
    <name type="scientific">Trichonephila inaurata madagascariensis</name>
    <dbReference type="NCBI Taxonomy" id="2747483"/>
    <lineage>
        <taxon>Eukaryota</taxon>
        <taxon>Metazoa</taxon>
        <taxon>Ecdysozoa</taxon>
        <taxon>Arthropoda</taxon>
        <taxon>Chelicerata</taxon>
        <taxon>Arachnida</taxon>
        <taxon>Araneae</taxon>
        <taxon>Araneomorphae</taxon>
        <taxon>Entelegynae</taxon>
        <taxon>Araneoidea</taxon>
        <taxon>Nephilidae</taxon>
        <taxon>Trichonephila</taxon>
        <taxon>Trichonephila inaurata</taxon>
    </lineage>
</organism>
<comment type="caution">
    <text evidence="2">The sequence shown here is derived from an EMBL/GenBank/DDBJ whole genome shotgun (WGS) entry which is preliminary data.</text>
</comment>
<accession>A0A8X6JXG9</accession>
<keyword evidence="3" id="KW-1185">Reference proteome</keyword>
<name>A0A8X6JXG9_9ARAC</name>
<gene>
    <name evidence="2" type="ORF">TNIN_267411</name>
</gene>
<reference evidence="2" key="1">
    <citation type="submission" date="2020-08" db="EMBL/GenBank/DDBJ databases">
        <title>Multicomponent nature underlies the extraordinary mechanical properties of spider dragline silk.</title>
        <authorList>
            <person name="Kono N."/>
            <person name="Nakamura H."/>
            <person name="Mori M."/>
            <person name="Yoshida Y."/>
            <person name="Ohtoshi R."/>
            <person name="Malay A.D."/>
            <person name="Moran D.A.P."/>
            <person name="Tomita M."/>
            <person name="Numata K."/>
            <person name="Arakawa K."/>
        </authorList>
    </citation>
    <scope>NUCLEOTIDE SEQUENCE</scope>
</reference>
<protein>
    <submittedName>
        <fullName evidence="2">Uncharacterized protein</fullName>
    </submittedName>
</protein>
<feature type="region of interest" description="Disordered" evidence="1">
    <location>
        <begin position="1"/>
        <end position="23"/>
    </location>
</feature>
<evidence type="ECO:0000313" key="2">
    <source>
        <dbReference type="EMBL" id="GFS43007.1"/>
    </source>
</evidence>
<dbReference type="EMBL" id="BMAV01025618">
    <property type="protein sequence ID" value="GFS43007.1"/>
    <property type="molecule type" value="Genomic_DNA"/>
</dbReference>
<proteinExistence type="predicted"/>
<dbReference type="Proteomes" id="UP000886998">
    <property type="component" value="Unassembled WGS sequence"/>
</dbReference>
<dbReference type="AlphaFoldDB" id="A0A8X6JXG9"/>
<sequence length="276" mass="30892">MNSDQNQDMDLAHSASLPSSRTSTPVLTNCDRLQIAQDEIKKFSILLSNVSHTINAIESCVQEEDPELIHLYSRQEYLYERRQAAVINSPSKKLNEFPELPKINRPKRKESEDGFTSPTYRQTIKKANLEFKNFSLETTNKFKELSTNITPNTYSTAVDSLIRPNVSYAQAANNSNSNNTQQMATHAKRTPVISQPKQINQVVTPAIPTPTPEDNSTQALILKTLQATIQSLTVLTQQVAALSFPPPPPQPKKNKSKLTKAQLQALLEAYLDNDDE</sequence>